<comment type="caution">
    <text evidence="3">The sequence shown here is derived from an EMBL/GenBank/DDBJ whole genome shotgun (WGS) entry which is preliminary data.</text>
</comment>
<organism evidence="3 4">
    <name type="scientific">Photinus pyralis</name>
    <name type="common">Common eastern firefly</name>
    <name type="synonym">Lampyris pyralis</name>
    <dbReference type="NCBI Taxonomy" id="7054"/>
    <lineage>
        <taxon>Eukaryota</taxon>
        <taxon>Metazoa</taxon>
        <taxon>Ecdysozoa</taxon>
        <taxon>Arthropoda</taxon>
        <taxon>Hexapoda</taxon>
        <taxon>Insecta</taxon>
        <taxon>Pterygota</taxon>
        <taxon>Neoptera</taxon>
        <taxon>Endopterygota</taxon>
        <taxon>Coleoptera</taxon>
        <taxon>Polyphaga</taxon>
        <taxon>Elateriformia</taxon>
        <taxon>Elateroidea</taxon>
        <taxon>Lampyridae</taxon>
        <taxon>Lampyrinae</taxon>
        <taxon>Photinus</taxon>
    </lineage>
</organism>
<feature type="compositionally biased region" description="Basic and acidic residues" evidence="1">
    <location>
        <begin position="341"/>
        <end position="352"/>
    </location>
</feature>
<accession>A0A5N4AB75</accession>
<feature type="domain" description="CCHC-type" evidence="2">
    <location>
        <begin position="290"/>
        <end position="307"/>
    </location>
</feature>
<dbReference type="EMBL" id="VVIM01000008">
    <property type="protein sequence ID" value="KAB0794564.1"/>
    <property type="molecule type" value="Genomic_DNA"/>
</dbReference>
<dbReference type="InterPro" id="IPR036875">
    <property type="entry name" value="Znf_CCHC_sf"/>
</dbReference>
<dbReference type="GO" id="GO:0003676">
    <property type="term" value="F:nucleic acid binding"/>
    <property type="evidence" value="ECO:0007669"/>
    <property type="project" value="InterPro"/>
</dbReference>
<dbReference type="AlphaFoldDB" id="A0A5N4AB75"/>
<feature type="region of interest" description="Disordered" evidence="1">
    <location>
        <begin position="251"/>
        <end position="284"/>
    </location>
</feature>
<feature type="domain" description="CCHC-type" evidence="2">
    <location>
        <begin position="312"/>
        <end position="328"/>
    </location>
</feature>
<evidence type="ECO:0000313" key="3">
    <source>
        <dbReference type="EMBL" id="KAB0794564.1"/>
    </source>
</evidence>
<reference evidence="3 4" key="1">
    <citation type="journal article" date="2018" name="Elife">
        <title>Firefly genomes illuminate parallel origins of bioluminescence in beetles.</title>
        <authorList>
            <person name="Fallon T.R."/>
            <person name="Lower S.E."/>
            <person name="Chang C.H."/>
            <person name="Bessho-Uehara M."/>
            <person name="Martin G.J."/>
            <person name="Bewick A.J."/>
            <person name="Behringer M."/>
            <person name="Debat H.J."/>
            <person name="Wong I."/>
            <person name="Day J.C."/>
            <person name="Suvorov A."/>
            <person name="Silva C.J."/>
            <person name="Stanger-Hall K.F."/>
            <person name="Hall D.W."/>
            <person name="Schmitz R.J."/>
            <person name="Nelson D.R."/>
            <person name="Lewis S.M."/>
            <person name="Shigenobu S."/>
            <person name="Bybee S.M."/>
            <person name="Larracuente A.M."/>
            <person name="Oba Y."/>
            <person name="Weng J.K."/>
        </authorList>
    </citation>
    <scope>NUCLEOTIDE SEQUENCE [LARGE SCALE GENOMIC DNA]</scope>
    <source>
        <strain evidence="3">1611_PpyrPB1</strain>
        <tissue evidence="3">Whole body</tissue>
    </source>
</reference>
<dbReference type="SMART" id="SM00343">
    <property type="entry name" value="ZnF_C2HC"/>
    <property type="match status" value="2"/>
</dbReference>
<sequence>MSDDDAMSLEAGELPGESRESVERSRLAEEVARQLMSGGFADQMLRAFERRASLVLGDLALAPQPKPQAAASEASGSTTGTEMKFSSKKAWDLVEPFDPDAKEASISRWVSRLDMLAEMHGWSGKQKVLASQARLDGAAKRWFHRLDHINFEWPEWCDRLKAAFPMRTNFGELIEELANRRKRSGETMTEYYRDKLALCVRAGISGENAVSCIIHGLPETYRANAYAAKCASPEALYNDLLAGLESCREGTPAAKAPGPRTLSQRLGTATRPTKREHSPPTAPAGPRLVRCFNCQEMTTHMSRDCPLERKERCRQCGEANHVWVNCPRRKEATRTGPRVDGASKKDGRVLGA</sequence>
<protein>
    <recommendedName>
        <fullName evidence="2">CCHC-type domain-containing protein</fullName>
    </recommendedName>
</protein>
<dbReference type="Proteomes" id="UP000327044">
    <property type="component" value="Unassembled WGS sequence"/>
</dbReference>
<feature type="compositionally biased region" description="Basic and acidic residues" evidence="1">
    <location>
        <begin position="16"/>
        <end position="25"/>
    </location>
</feature>
<dbReference type="GO" id="GO:0008270">
    <property type="term" value="F:zinc ion binding"/>
    <property type="evidence" value="ECO:0007669"/>
    <property type="project" value="InterPro"/>
</dbReference>
<feature type="region of interest" description="Disordered" evidence="1">
    <location>
        <begin position="331"/>
        <end position="352"/>
    </location>
</feature>
<feature type="compositionally biased region" description="Polar residues" evidence="1">
    <location>
        <begin position="261"/>
        <end position="271"/>
    </location>
</feature>
<dbReference type="InParanoid" id="A0A5N4AB75"/>
<evidence type="ECO:0000313" key="4">
    <source>
        <dbReference type="Proteomes" id="UP000327044"/>
    </source>
</evidence>
<dbReference type="Gene3D" id="4.10.60.10">
    <property type="entry name" value="Zinc finger, CCHC-type"/>
    <property type="match status" value="1"/>
</dbReference>
<dbReference type="SUPFAM" id="SSF57756">
    <property type="entry name" value="Retrovirus zinc finger-like domains"/>
    <property type="match status" value="1"/>
</dbReference>
<dbReference type="InterPro" id="IPR001878">
    <property type="entry name" value="Znf_CCHC"/>
</dbReference>
<keyword evidence="4" id="KW-1185">Reference proteome</keyword>
<proteinExistence type="predicted"/>
<feature type="region of interest" description="Disordered" evidence="1">
    <location>
        <begin position="1"/>
        <end position="25"/>
    </location>
</feature>
<evidence type="ECO:0000256" key="1">
    <source>
        <dbReference type="SAM" id="MobiDB-lite"/>
    </source>
</evidence>
<name>A0A5N4AB75_PHOPY</name>
<gene>
    <name evidence="3" type="ORF">PPYR_11403</name>
</gene>
<evidence type="ECO:0000259" key="2">
    <source>
        <dbReference type="SMART" id="SM00343"/>
    </source>
</evidence>